<feature type="domain" description="UDP-glucose 4-epimerase CapD C-terminal" evidence="1">
    <location>
        <begin position="24"/>
        <end position="71"/>
    </location>
</feature>
<proteinExistence type="predicted"/>
<dbReference type="InterPro" id="IPR013692">
    <property type="entry name" value="CapD_C"/>
</dbReference>
<dbReference type="GO" id="GO:0009103">
    <property type="term" value="P:lipopolysaccharide biosynthetic process"/>
    <property type="evidence" value="ECO:0007669"/>
    <property type="project" value="InterPro"/>
</dbReference>
<evidence type="ECO:0000313" key="2">
    <source>
        <dbReference type="EMBL" id="MBK8573489.1"/>
    </source>
</evidence>
<dbReference type="AlphaFoldDB" id="A0A936F3K5"/>
<dbReference type="Pfam" id="PF08485">
    <property type="entry name" value="Polysacc_syn_2C"/>
    <property type="match status" value="1"/>
</dbReference>
<reference evidence="2 3" key="1">
    <citation type="submission" date="2020-10" db="EMBL/GenBank/DDBJ databases">
        <title>Connecting structure to function with the recovery of over 1000 high-quality activated sludge metagenome-assembled genomes encoding full-length rRNA genes using long-read sequencing.</title>
        <authorList>
            <person name="Singleton C.M."/>
            <person name="Petriglieri F."/>
            <person name="Kristensen J.M."/>
            <person name="Kirkegaard R.H."/>
            <person name="Michaelsen T.Y."/>
            <person name="Andersen M.H."/>
            <person name="Karst S.M."/>
            <person name="Dueholm M.S."/>
            <person name="Nielsen P.H."/>
            <person name="Albertsen M."/>
        </authorList>
    </citation>
    <scope>NUCLEOTIDE SEQUENCE [LARGE SCALE GENOMIC DNA]</scope>
    <source>
        <strain evidence="2">OdNE_18-Q3-R46-58_MAXAC.008</strain>
    </source>
</reference>
<accession>A0A936F3K5</accession>
<comment type="caution">
    <text evidence="2">The sequence shown here is derived from an EMBL/GenBank/DDBJ whole genome shotgun (WGS) entry which is preliminary data.</text>
</comment>
<sequence>ESLVSREEMARAEDMGDFFRVPADTRDLNYGKFFTEGDPAHSRAEEYHSHNAQRLDLPAIQDLLLTLDCVRSARVS</sequence>
<evidence type="ECO:0000313" key="3">
    <source>
        <dbReference type="Proteomes" id="UP000709959"/>
    </source>
</evidence>
<organism evidence="2 3">
    <name type="scientific">Candidatus Geothrix odensensis</name>
    <dbReference type="NCBI Taxonomy" id="2954440"/>
    <lineage>
        <taxon>Bacteria</taxon>
        <taxon>Pseudomonadati</taxon>
        <taxon>Acidobacteriota</taxon>
        <taxon>Holophagae</taxon>
        <taxon>Holophagales</taxon>
        <taxon>Holophagaceae</taxon>
        <taxon>Geothrix</taxon>
    </lineage>
</organism>
<feature type="non-terminal residue" evidence="2">
    <location>
        <position position="1"/>
    </location>
</feature>
<protein>
    <submittedName>
        <fullName evidence="2">UDP-glucose 4-epimerase</fullName>
    </submittedName>
</protein>
<dbReference type="Proteomes" id="UP000709959">
    <property type="component" value="Unassembled WGS sequence"/>
</dbReference>
<name>A0A936F3K5_9BACT</name>
<evidence type="ECO:0000259" key="1">
    <source>
        <dbReference type="Pfam" id="PF08485"/>
    </source>
</evidence>
<dbReference type="Gene3D" id="3.40.50.720">
    <property type="entry name" value="NAD(P)-binding Rossmann-like Domain"/>
    <property type="match status" value="1"/>
</dbReference>
<dbReference type="GO" id="GO:0003978">
    <property type="term" value="F:UDP-glucose 4-epimerase activity"/>
    <property type="evidence" value="ECO:0007669"/>
    <property type="project" value="InterPro"/>
</dbReference>
<dbReference type="EMBL" id="JADKCH010000020">
    <property type="protein sequence ID" value="MBK8573489.1"/>
    <property type="molecule type" value="Genomic_DNA"/>
</dbReference>
<gene>
    <name evidence="2" type="ORF">IPN91_12830</name>
</gene>